<name>A0A6L5QHQ9_9BURK</name>
<dbReference type="PANTHER" id="PTHR35802">
    <property type="entry name" value="PROTEASE SYNTHASE AND SPORULATION PROTEIN PAI 2"/>
    <property type="match status" value="1"/>
</dbReference>
<dbReference type="Gene3D" id="2.30.110.10">
    <property type="entry name" value="Electron Transport, Fmn-binding Protein, Chain A"/>
    <property type="match status" value="1"/>
</dbReference>
<sequence>MHCPAMFREERLEVLHALIHSHPLATLITSGAAGLYANLIPFTLHGDVLRAHLARNNRQLDDLRAGAEALVVFQGPECYVTPSWYPSKAEHEKVVPTWNFVMVQARGTPQVLDDAAWVREQITEMTARQESARARPWSVADAPADFIAAQLRAIVGVEIPIARLDGKWKISQNRQEADRQGVLNGLAAEDRCPAMRQLMGGG</sequence>
<dbReference type="AlphaFoldDB" id="A0A6L5QHQ9"/>
<dbReference type="PANTHER" id="PTHR35802:SF1">
    <property type="entry name" value="PROTEASE SYNTHASE AND SPORULATION PROTEIN PAI 2"/>
    <property type="match status" value="1"/>
</dbReference>
<dbReference type="SUPFAM" id="SSF50475">
    <property type="entry name" value="FMN-binding split barrel"/>
    <property type="match status" value="1"/>
</dbReference>
<dbReference type="RefSeq" id="WP_154370457.1">
    <property type="nucleotide sequence ID" value="NZ_WKJM01000010.1"/>
</dbReference>
<gene>
    <name evidence="1" type="ORF">GJ697_13335</name>
</gene>
<dbReference type="InterPro" id="IPR012349">
    <property type="entry name" value="Split_barrel_FMN-bd"/>
</dbReference>
<comment type="caution">
    <text evidence="1">The sequence shown here is derived from an EMBL/GenBank/DDBJ whole genome shotgun (WGS) entry which is preliminary data.</text>
</comment>
<evidence type="ECO:0000313" key="1">
    <source>
        <dbReference type="EMBL" id="MRX08822.1"/>
    </source>
</evidence>
<dbReference type="EMBL" id="WKJM01000010">
    <property type="protein sequence ID" value="MRX08822.1"/>
    <property type="molecule type" value="Genomic_DNA"/>
</dbReference>
<accession>A0A6L5QHQ9</accession>
<dbReference type="Proteomes" id="UP000481037">
    <property type="component" value="Unassembled WGS sequence"/>
</dbReference>
<protein>
    <submittedName>
        <fullName evidence="1">FMN-binding negative transcriptional regulator</fullName>
    </submittedName>
</protein>
<keyword evidence="2" id="KW-1185">Reference proteome</keyword>
<dbReference type="InterPro" id="IPR007396">
    <property type="entry name" value="TR_PAI2-type"/>
</dbReference>
<dbReference type="Pfam" id="PF04299">
    <property type="entry name" value="FMN_bind_2"/>
    <property type="match status" value="1"/>
</dbReference>
<dbReference type="PIRSF" id="PIRSF010372">
    <property type="entry name" value="PaiB"/>
    <property type="match status" value="1"/>
</dbReference>
<evidence type="ECO:0000313" key="2">
    <source>
        <dbReference type="Proteomes" id="UP000481037"/>
    </source>
</evidence>
<organism evidence="1 2">
    <name type="scientific">Duganella alba</name>
    <dbReference type="NCBI Taxonomy" id="2666081"/>
    <lineage>
        <taxon>Bacteria</taxon>
        <taxon>Pseudomonadati</taxon>
        <taxon>Pseudomonadota</taxon>
        <taxon>Betaproteobacteria</taxon>
        <taxon>Burkholderiales</taxon>
        <taxon>Oxalobacteraceae</taxon>
        <taxon>Telluria group</taxon>
        <taxon>Duganella</taxon>
    </lineage>
</organism>
<reference evidence="1 2" key="1">
    <citation type="submission" date="2019-11" db="EMBL/GenBank/DDBJ databases">
        <title>Novel species isolated from a subtropical stream in China.</title>
        <authorList>
            <person name="Lu H."/>
        </authorList>
    </citation>
    <scope>NUCLEOTIDE SEQUENCE [LARGE SCALE GENOMIC DNA]</scope>
    <source>
        <strain evidence="1 2">FT25W</strain>
    </source>
</reference>
<proteinExistence type="predicted"/>